<dbReference type="PANTHER" id="PTHR11575:SF24">
    <property type="entry name" value="5'-NUCLEOTIDASE"/>
    <property type="match status" value="1"/>
</dbReference>
<proteinExistence type="predicted"/>
<keyword evidence="1" id="KW-0472">Membrane</keyword>
<evidence type="ECO:0000313" key="4">
    <source>
        <dbReference type="Proteomes" id="UP001171916"/>
    </source>
</evidence>
<dbReference type="Proteomes" id="UP001171916">
    <property type="component" value="Unassembled WGS sequence"/>
</dbReference>
<dbReference type="SUPFAM" id="SSF55816">
    <property type="entry name" value="5'-nucleotidase (syn. UDP-sugar hydrolase), C-terminal domain"/>
    <property type="match status" value="1"/>
</dbReference>
<sequence length="265" mass="29692">MNKVIDKENFILQSPTTAFLVGLGFFCVFLVSCSEQKKYELSYSWAPVEITSEIKKSEEIEAIINPYKTKLDSIMDEVIGYSAKDLTTEGRYESTLGTFVTELLHKQSSAQYNTIVDVALMNHHGGLRAPINEGPVTVGEVFQVMPFENEMLLLEVPGDKLLEIIKFVGNRNSSMIWPVSFDVSGAEILNIQVDGKEIESDRTYILSVSDYQANGGSGFEMLQPLKRLDIKPILLRDMILSEIRELTARGEKINTKIANSIKVID</sequence>
<dbReference type="PROSITE" id="PS51257">
    <property type="entry name" value="PROKAR_LIPOPROTEIN"/>
    <property type="match status" value="1"/>
</dbReference>
<dbReference type="InterPro" id="IPR036907">
    <property type="entry name" value="5'-Nucleotdase_C_sf"/>
</dbReference>
<dbReference type="EMBL" id="JAUEPH010000004">
    <property type="protein sequence ID" value="MDN3204415.1"/>
    <property type="molecule type" value="Genomic_DNA"/>
</dbReference>
<dbReference type="InterPro" id="IPR008334">
    <property type="entry name" value="5'-Nucleotdase_C"/>
</dbReference>
<evidence type="ECO:0000259" key="2">
    <source>
        <dbReference type="Pfam" id="PF02872"/>
    </source>
</evidence>
<organism evidence="3 4">
    <name type="scientific">Algoriphagus sediminis</name>
    <dbReference type="NCBI Taxonomy" id="3057113"/>
    <lineage>
        <taxon>Bacteria</taxon>
        <taxon>Pseudomonadati</taxon>
        <taxon>Bacteroidota</taxon>
        <taxon>Cytophagia</taxon>
        <taxon>Cytophagales</taxon>
        <taxon>Cyclobacteriaceae</taxon>
        <taxon>Algoriphagus</taxon>
    </lineage>
</organism>
<dbReference type="Gene3D" id="3.90.780.10">
    <property type="entry name" value="5'-Nucleotidase, C-terminal domain"/>
    <property type="match status" value="1"/>
</dbReference>
<feature type="domain" description="5'-Nucleotidase C-terminal" evidence="2">
    <location>
        <begin position="79"/>
        <end position="223"/>
    </location>
</feature>
<dbReference type="PRINTS" id="PR01607">
    <property type="entry name" value="APYRASEFAMLY"/>
</dbReference>
<dbReference type="InterPro" id="IPR006179">
    <property type="entry name" value="5_nucleotidase/apyrase"/>
</dbReference>
<feature type="transmembrane region" description="Helical" evidence="1">
    <location>
        <begin position="12"/>
        <end position="31"/>
    </location>
</feature>
<evidence type="ECO:0000313" key="3">
    <source>
        <dbReference type="EMBL" id="MDN3204415.1"/>
    </source>
</evidence>
<dbReference type="Pfam" id="PF02872">
    <property type="entry name" value="5_nucleotid_C"/>
    <property type="match status" value="1"/>
</dbReference>
<dbReference type="RefSeq" id="WP_289999970.1">
    <property type="nucleotide sequence ID" value="NZ_JAUEPH010000004.1"/>
</dbReference>
<evidence type="ECO:0000256" key="1">
    <source>
        <dbReference type="SAM" id="Phobius"/>
    </source>
</evidence>
<protein>
    <submittedName>
        <fullName evidence="3">5'-nucleotidase C-terminal domain-containing protein</fullName>
    </submittedName>
</protein>
<comment type="caution">
    <text evidence="3">The sequence shown here is derived from an EMBL/GenBank/DDBJ whole genome shotgun (WGS) entry which is preliminary data.</text>
</comment>
<reference evidence="3" key="1">
    <citation type="submission" date="2023-06" db="EMBL/GenBank/DDBJ databases">
        <title>Robiginitalea aurantiacus sp. nov. and Algoriphagus sediminis sp. nov., isolated from coastal sediment.</title>
        <authorList>
            <person name="Zhou Z.Y."/>
            <person name="An J."/>
            <person name="Jia Y.W."/>
            <person name="Du Z.J."/>
        </authorList>
    </citation>
    <scope>NUCLEOTIDE SEQUENCE</scope>
    <source>
        <strain evidence="3">C2-7</strain>
    </source>
</reference>
<name>A0ABT7YD13_9BACT</name>
<keyword evidence="1" id="KW-1133">Transmembrane helix</keyword>
<keyword evidence="1" id="KW-0812">Transmembrane</keyword>
<gene>
    <name evidence="3" type="ORF">QVH07_09655</name>
</gene>
<dbReference type="PANTHER" id="PTHR11575">
    <property type="entry name" value="5'-NUCLEOTIDASE-RELATED"/>
    <property type="match status" value="1"/>
</dbReference>
<accession>A0ABT7YD13</accession>
<keyword evidence="4" id="KW-1185">Reference proteome</keyword>